<dbReference type="InterPro" id="IPR025714">
    <property type="entry name" value="Methyltranfer_dom"/>
</dbReference>
<accession>A0ABV4N9E0</accession>
<evidence type="ECO:0000256" key="4">
    <source>
        <dbReference type="HAMAP-Rule" id="MF_02126"/>
    </source>
</evidence>
<dbReference type="RefSeq" id="WP_273295981.1">
    <property type="nucleotide sequence ID" value="NZ_JBFRUW010000015.1"/>
</dbReference>
<dbReference type="Gene3D" id="1.10.8.10">
    <property type="entry name" value="DNA helicase RuvA subunit, C-terminal domain"/>
    <property type="match status" value="1"/>
</dbReference>
<evidence type="ECO:0000256" key="3">
    <source>
        <dbReference type="ARBA" id="ARBA00022691"/>
    </source>
</evidence>
<dbReference type="EC" id="2.1.1.297" evidence="4"/>
<reference evidence="7 8" key="1">
    <citation type="journal article" date="2024" name="ISME J.">
        <title>Tailless and filamentous prophages are predominant in marine Vibrio.</title>
        <authorList>
            <person name="Steensen K."/>
            <person name="Seneca J."/>
            <person name="Bartlau N."/>
            <person name="Yu X.A."/>
            <person name="Hussain F.A."/>
            <person name="Polz M.F."/>
        </authorList>
    </citation>
    <scope>NUCLEOTIDE SEQUENCE [LARGE SCALE GENOMIC DNA]</scope>
    <source>
        <strain evidence="7 8">10N.222.51.A1</strain>
    </source>
</reference>
<feature type="binding site" evidence="4">
    <location>
        <begin position="196"/>
        <end position="199"/>
    </location>
    <ligand>
        <name>substrate</name>
    </ligand>
</feature>
<comment type="similarity">
    <text evidence="4">Belongs to the protein N5-glutamine methyltransferase family. PrmC subfamily.</text>
</comment>
<dbReference type="Pfam" id="PF17827">
    <property type="entry name" value="PrmC_N"/>
    <property type="match status" value="1"/>
</dbReference>
<name>A0ABV4N9E0_9VIBR</name>
<feature type="binding site" evidence="4">
    <location>
        <position position="146"/>
    </location>
    <ligand>
        <name>S-adenosyl-L-methionine</name>
        <dbReference type="ChEBI" id="CHEBI:59789"/>
    </ligand>
</feature>
<keyword evidence="1 4" id="KW-0489">Methyltransferase</keyword>
<dbReference type="NCBIfam" id="TIGR00536">
    <property type="entry name" value="hemK_fam"/>
    <property type="match status" value="1"/>
</dbReference>
<evidence type="ECO:0000313" key="7">
    <source>
        <dbReference type="EMBL" id="MFA0567776.1"/>
    </source>
</evidence>
<organism evidence="7 8">
    <name type="scientific">Vibrio gallaecicus</name>
    <dbReference type="NCBI Taxonomy" id="552386"/>
    <lineage>
        <taxon>Bacteria</taxon>
        <taxon>Pseudomonadati</taxon>
        <taxon>Pseudomonadota</taxon>
        <taxon>Gammaproteobacteria</taxon>
        <taxon>Vibrionales</taxon>
        <taxon>Vibrionaceae</taxon>
        <taxon>Vibrio</taxon>
    </lineage>
</organism>
<feature type="domain" description="Release factor glutamine methyltransferase N-terminal" evidence="6">
    <location>
        <begin position="10"/>
        <end position="79"/>
    </location>
</feature>
<dbReference type="GO" id="GO:0102559">
    <property type="term" value="F:peptide chain release factor N(5)-glutamine methyltransferase activity"/>
    <property type="evidence" value="ECO:0007669"/>
    <property type="project" value="UniProtKB-EC"/>
</dbReference>
<evidence type="ECO:0000259" key="5">
    <source>
        <dbReference type="Pfam" id="PF13847"/>
    </source>
</evidence>
<feature type="binding site" evidence="4">
    <location>
        <begin position="123"/>
        <end position="127"/>
    </location>
    <ligand>
        <name>S-adenosyl-L-methionine</name>
        <dbReference type="ChEBI" id="CHEBI:59789"/>
    </ligand>
</feature>
<dbReference type="CDD" id="cd02440">
    <property type="entry name" value="AdoMet_MTases"/>
    <property type="match status" value="1"/>
</dbReference>
<dbReference type="PANTHER" id="PTHR18895">
    <property type="entry name" value="HEMK METHYLTRANSFERASE"/>
    <property type="match status" value="1"/>
</dbReference>
<comment type="catalytic activity">
    <reaction evidence="4">
        <text>L-glutaminyl-[peptide chain release factor] + S-adenosyl-L-methionine = N(5)-methyl-L-glutaminyl-[peptide chain release factor] + S-adenosyl-L-homocysteine + H(+)</text>
        <dbReference type="Rhea" id="RHEA:42896"/>
        <dbReference type="Rhea" id="RHEA-COMP:10271"/>
        <dbReference type="Rhea" id="RHEA-COMP:10272"/>
        <dbReference type="ChEBI" id="CHEBI:15378"/>
        <dbReference type="ChEBI" id="CHEBI:30011"/>
        <dbReference type="ChEBI" id="CHEBI:57856"/>
        <dbReference type="ChEBI" id="CHEBI:59789"/>
        <dbReference type="ChEBI" id="CHEBI:61891"/>
        <dbReference type="EC" id="2.1.1.297"/>
    </reaction>
</comment>
<evidence type="ECO:0000313" key="8">
    <source>
        <dbReference type="Proteomes" id="UP001570417"/>
    </source>
</evidence>
<dbReference type="PANTHER" id="PTHR18895:SF74">
    <property type="entry name" value="MTRF1L RELEASE FACTOR GLUTAMINE METHYLTRANSFERASE"/>
    <property type="match status" value="1"/>
</dbReference>
<keyword evidence="3 4" id="KW-0949">S-adenosyl-L-methionine</keyword>
<protein>
    <recommendedName>
        <fullName evidence="4">Release factor glutamine methyltransferase</fullName>
        <shortName evidence="4">RF MTase</shortName>
        <ecNumber evidence="4">2.1.1.297</ecNumber>
    </recommendedName>
    <alternativeName>
        <fullName evidence="4">N5-glutamine methyltransferase PrmC</fullName>
    </alternativeName>
    <alternativeName>
        <fullName evidence="4">Protein-(glutamine-N5) MTase PrmC</fullName>
    </alternativeName>
    <alternativeName>
        <fullName evidence="4">Protein-glutamine N-methyltransferase PrmC</fullName>
    </alternativeName>
</protein>
<dbReference type="Proteomes" id="UP001570417">
    <property type="component" value="Unassembled WGS sequence"/>
</dbReference>
<sequence length="290" mass="32028">MLSTFTVESALKAAIVQLQEGDNTSPSIDAAVLLCHALDKPRSFLLTWPEKHLTLDQESQFFALLNRRLTGEPVAYIVGEREFWSLPLKVSPSTLIPRPDTERLVEVALDKTYGKDGNILDLGTGTGAIALALASEMPNRQVIGIDLRPEAQQLATENATNLSIKNADFYQGSWFEPLVSEGSTIIGTKFALIVSNPPYIEKNDPHLEQGDVRFEPITALVAEEKGLADIKYIAKHAVNFLENDGWLAFEHGYDQGLAVREIMQALGYLDVITEKDYGGNDRVTLGRYLP</sequence>
<dbReference type="NCBIfam" id="TIGR03534">
    <property type="entry name" value="RF_mod_PrmC"/>
    <property type="match status" value="1"/>
</dbReference>
<dbReference type="HAMAP" id="MF_02126">
    <property type="entry name" value="RF_methyltr_PrmC"/>
    <property type="match status" value="1"/>
</dbReference>
<evidence type="ECO:0000259" key="6">
    <source>
        <dbReference type="Pfam" id="PF17827"/>
    </source>
</evidence>
<dbReference type="InterPro" id="IPR040758">
    <property type="entry name" value="PrmC_N"/>
</dbReference>
<dbReference type="Pfam" id="PF13847">
    <property type="entry name" value="Methyltransf_31"/>
    <property type="match status" value="1"/>
</dbReference>
<dbReference type="SUPFAM" id="SSF53335">
    <property type="entry name" value="S-adenosyl-L-methionine-dependent methyltransferases"/>
    <property type="match status" value="1"/>
</dbReference>
<dbReference type="EMBL" id="JBFRUW010000015">
    <property type="protein sequence ID" value="MFA0567776.1"/>
    <property type="molecule type" value="Genomic_DNA"/>
</dbReference>
<dbReference type="GO" id="GO:0032259">
    <property type="term" value="P:methylation"/>
    <property type="evidence" value="ECO:0007669"/>
    <property type="project" value="UniProtKB-KW"/>
</dbReference>
<proteinExistence type="inferred from homology"/>
<feature type="binding site" evidence="4">
    <location>
        <position position="196"/>
    </location>
    <ligand>
        <name>S-adenosyl-L-methionine</name>
        <dbReference type="ChEBI" id="CHEBI:59789"/>
    </ligand>
</feature>
<comment type="function">
    <text evidence="4">Methylates the class 1 translation termination release factors RF1/PrfA and RF2/PrfB on the glutamine residue of the universally conserved GGQ motif.</text>
</comment>
<dbReference type="InterPro" id="IPR019874">
    <property type="entry name" value="RF_methyltr_PrmC"/>
</dbReference>
<keyword evidence="2 4" id="KW-0808">Transferase</keyword>
<dbReference type="Gene3D" id="3.40.50.150">
    <property type="entry name" value="Vaccinia Virus protein VP39"/>
    <property type="match status" value="1"/>
</dbReference>
<evidence type="ECO:0000256" key="2">
    <source>
        <dbReference type="ARBA" id="ARBA00022679"/>
    </source>
</evidence>
<feature type="domain" description="Methyltransferase" evidence="5">
    <location>
        <begin position="115"/>
        <end position="196"/>
    </location>
</feature>
<dbReference type="InterPro" id="IPR004556">
    <property type="entry name" value="HemK-like"/>
</dbReference>
<gene>
    <name evidence="4 7" type="primary">prmC</name>
    <name evidence="7" type="ORF">AB4566_05760</name>
</gene>
<comment type="caution">
    <text evidence="7">The sequence shown here is derived from an EMBL/GenBank/DDBJ whole genome shotgun (WGS) entry which is preliminary data.</text>
</comment>
<dbReference type="PROSITE" id="PS00092">
    <property type="entry name" value="N6_MTASE"/>
    <property type="match status" value="1"/>
</dbReference>
<dbReference type="InterPro" id="IPR050320">
    <property type="entry name" value="N5-glutamine_MTase"/>
</dbReference>
<dbReference type="InterPro" id="IPR029063">
    <property type="entry name" value="SAM-dependent_MTases_sf"/>
</dbReference>
<feature type="binding site" evidence="4">
    <location>
        <position position="174"/>
    </location>
    <ligand>
        <name>S-adenosyl-L-methionine</name>
        <dbReference type="ChEBI" id="CHEBI:59789"/>
    </ligand>
</feature>
<evidence type="ECO:0000256" key="1">
    <source>
        <dbReference type="ARBA" id="ARBA00022603"/>
    </source>
</evidence>
<keyword evidence="8" id="KW-1185">Reference proteome</keyword>
<dbReference type="InterPro" id="IPR002052">
    <property type="entry name" value="DNA_methylase_N6_adenine_CS"/>
</dbReference>